<name>A0A1T4LCQ9_9ENTE</name>
<gene>
    <name evidence="8" type="ORF">SAMN02745116_00617</name>
</gene>
<evidence type="ECO:0000313" key="9">
    <source>
        <dbReference type="Proteomes" id="UP000190328"/>
    </source>
</evidence>
<dbReference type="AlphaFoldDB" id="A0A1T4LCQ9"/>
<evidence type="ECO:0000313" key="8">
    <source>
        <dbReference type="EMBL" id="SJZ52436.1"/>
    </source>
</evidence>
<evidence type="ECO:0000256" key="6">
    <source>
        <dbReference type="ARBA" id="ARBA00048348"/>
    </source>
</evidence>
<evidence type="ECO:0000256" key="1">
    <source>
        <dbReference type="ARBA" id="ARBA00010718"/>
    </source>
</evidence>
<keyword evidence="9" id="KW-1185">Reference proteome</keyword>
<keyword evidence="3" id="KW-0479">Metal-binding</keyword>
<dbReference type="InterPro" id="IPR023561">
    <property type="entry name" value="Carbonic_anhydrase_a-class"/>
</dbReference>
<evidence type="ECO:0000256" key="2">
    <source>
        <dbReference type="ARBA" id="ARBA00012925"/>
    </source>
</evidence>
<dbReference type="SUPFAM" id="SSF51069">
    <property type="entry name" value="Carbonic anhydrase"/>
    <property type="match status" value="1"/>
</dbReference>
<comment type="catalytic activity">
    <reaction evidence="6">
        <text>hydrogencarbonate + H(+) = CO2 + H2O</text>
        <dbReference type="Rhea" id="RHEA:10748"/>
        <dbReference type="ChEBI" id="CHEBI:15377"/>
        <dbReference type="ChEBI" id="CHEBI:15378"/>
        <dbReference type="ChEBI" id="CHEBI:16526"/>
        <dbReference type="ChEBI" id="CHEBI:17544"/>
        <dbReference type="EC" id="4.2.1.1"/>
    </reaction>
</comment>
<organism evidence="8 9">
    <name type="scientific">Pilibacter termitis</name>
    <dbReference type="NCBI Taxonomy" id="263852"/>
    <lineage>
        <taxon>Bacteria</taxon>
        <taxon>Bacillati</taxon>
        <taxon>Bacillota</taxon>
        <taxon>Bacilli</taxon>
        <taxon>Lactobacillales</taxon>
        <taxon>Enterococcaceae</taxon>
        <taxon>Pilibacter</taxon>
    </lineage>
</organism>
<evidence type="ECO:0000259" key="7">
    <source>
        <dbReference type="PROSITE" id="PS51144"/>
    </source>
</evidence>
<proteinExistence type="inferred from homology"/>
<feature type="domain" description="Alpha-carbonic anhydrase" evidence="7">
    <location>
        <begin position="2"/>
        <end position="229"/>
    </location>
</feature>
<evidence type="ECO:0000256" key="4">
    <source>
        <dbReference type="ARBA" id="ARBA00022833"/>
    </source>
</evidence>
<comment type="similarity">
    <text evidence="1">Belongs to the alpha-carbonic anhydrase family.</text>
</comment>
<dbReference type="GO" id="GO:0008270">
    <property type="term" value="F:zinc ion binding"/>
    <property type="evidence" value="ECO:0007669"/>
    <property type="project" value="InterPro"/>
</dbReference>
<dbReference type="GO" id="GO:0004089">
    <property type="term" value="F:carbonate dehydratase activity"/>
    <property type="evidence" value="ECO:0007669"/>
    <property type="project" value="UniProtKB-EC"/>
</dbReference>
<dbReference type="PANTHER" id="PTHR18952">
    <property type="entry name" value="CARBONIC ANHYDRASE"/>
    <property type="match status" value="1"/>
</dbReference>
<dbReference type="PROSITE" id="PS51144">
    <property type="entry name" value="ALPHA_CA_2"/>
    <property type="match status" value="1"/>
</dbReference>
<evidence type="ECO:0000256" key="3">
    <source>
        <dbReference type="ARBA" id="ARBA00022723"/>
    </source>
</evidence>
<dbReference type="Proteomes" id="UP000190328">
    <property type="component" value="Unassembled WGS sequence"/>
</dbReference>
<dbReference type="InterPro" id="IPR036398">
    <property type="entry name" value="CA_dom_sf"/>
</dbReference>
<dbReference type="Gene3D" id="3.10.200.10">
    <property type="entry name" value="Alpha carbonic anhydrase"/>
    <property type="match status" value="1"/>
</dbReference>
<dbReference type="STRING" id="263852.SAMN02745116_00617"/>
<dbReference type="PANTHER" id="PTHR18952:SF265">
    <property type="entry name" value="CARBONIC ANHYDRASE"/>
    <property type="match status" value="1"/>
</dbReference>
<dbReference type="CDD" id="cd03124">
    <property type="entry name" value="alpha_CA_prokaryotic_like"/>
    <property type="match status" value="1"/>
</dbReference>
<keyword evidence="4" id="KW-0862">Zinc</keyword>
<dbReference type="Pfam" id="PF00194">
    <property type="entry name" value="Carb_anhydrase"/>
    <property type="match status" value="1"/>
</dbReference>
<reference evidence="8 9" key="1">
    <citation type="submission" date="2017-02" db="EMBL/GenBank/DDBJ databases">
        <authorList>
            <person name="Peterson S.W."/>
        </authorList>
    </citation>
    <scope>NUCLEOTIDE SEQUENCE [LARGE SCALE GENOMIC DNA]</scope>
    <source>
        <strain evidence="8 9">ATCC BAA-1030</strain>
    </source>
</reference>
<protein>
    <recommendedName>
        <fullName evidence="2">carbonic anhydrase</fullName>
        <ecNumber evidence="2">4.2.1.1</ecNumber>
    </recommendedName>
</protein>
<dbReference type="EMBL" id="FUXI01000005">
    <property type="protein sequence ID" value="SJZ52436.1"/>
    <property type="molecule type" value="Genomic_DNA"/>
</dbReference>
<accession>A0A1T4LCQ9</accession>
<keyword evidence="5" id="KW-0456">Lyase</keyword>
<sequence>MEEWDYLENGPHRWEELCDEFKFACQKHMQSPIALSTEKVTNSLDKDFLQLHYEEDIYKIRWSKHTFHFLPKNKKNRVKFNDNWFYLEDIHFHLPSEHSIDGKSYPIEFHLVHYSKAREVLVVAVLFDCIQNTFRGGKASREHSVFEWVEGCDEVEIDLSQFILSKSSYYAYYGSFTTPPCRGDIHWVVFSEIASLSSRTLFSFLEKYGWRKNNRPIQEQLQKKIWYAG</sequence>
<evidence type="ECO:0000256" key="5">
    <source>
        <dbReference type="ARBA" id="ARBA00023239"/>
    </source>
</evidence>
<dbReference type="InterPro" id="IPR041891">
    <property type="entry name" value="Alpha_CA_prokaryot-like"/>
</dbReference>
<dbReference type="EC" id="4.2.1.1" evidence="2"/>
<dbReference type="SMART" id="SM01057">
    <property type="entry name" value="Carb_anhydrase"/>
    <property type="match status" value="1"/>
</dbReference>
<dbReference type="InterPro" id="IPR001148">
    <property type="entry name" value="CA_dom"/>
</dbReference>